<dbReference type="PROSITE" id="PS00868">
    <property type="entry name" value="CYS_MET_METAB_PP"/>
    <property type="match status" value="1"/>
</dbReference>
<dbReference type="EMBL" id="AYKF01000066">
    <property type="protein sequence ID" value="ROO32508.1"/>
    <property type="molecule type" value="Genomic_DNA"/>
</dbReference>
<dbReference type="InterPro" id="IPR015424">
    <property type="entry name" value="PyrdxlP-dep_Trfase"/>
</dbReference>
<dbReference type="InterPro" id="IPR054542">
    <property type="entry name" value="Cys_met_metab_PP"/>
</dbReference>
<organism evidence="4 5">
    <name type="scientific">Salinisphaera orenii YIM 95161</name>
    <dbReference type="NCBI Taxonomy" id="1051139"/>
    <lineage>
        <taxon>Bacteria</taxon>
        <taxon>Pseudomonadati</taxon>
        <taxon>Pseudomonadota</taxon>
        <taxon>Gammaproteobacteria</taxon>
        <taxon>Salinisphaerales</taxon>
        <taxon>Salinisphaeraceae</taxon>
        <taxon>Salinisphaera</taxon>
    </lineage>
</organism>
<dbReference type="GO" id="GO:0019346">
    <property type="term" value="P:transsulfuration"/>
    <property type="evidence" value="ECO:0007669"/>
    <property type="project" value="InterPro"/>
</dbReference>
<comment type="cofactor">
    <cofactor evidence="1 3">
        <name>pyridoxal 5'-phosphate</name>
        <dbReference type="ChEBI" id="CHEBI:597326"/>
    </cofactor>
</comment>
<dbReference type="Gene3D" id="3.40.640.10">
    <property type="entry name" value="Type I PLP-dependent aspartate aminotransferase-like (Major domain)"/>
    <property type="match status" value="1"/>
</dbReference>
<dbReference type="InterPro" id="IPR000277">
    <property type="entry name" value="Cys/Met-Metab_PyrdxlP-dep_enz"/>
</dbReference>
<dbReference type="AlphaFoldDB" id="A0A423Q1X1"/>
<accession>A0A423Q1X1</accession>
<dbReference type="Gene3D" id="3.90.1150.10">
    <property type="entry name" value="Aspartate Aminotransferase, domain 1"/>
    <property type="match status" value="1"/>
</dbReference>
<evidence type="ECO:0000313" key="5">
    <source>
        <dbReference type="Proteomes" id="UP000285123"/>
    </source>
</evidence>
<evidence type="ECO:0000256" key="3">
    <source>
        <dbReference type="RuleBase" id="RU362118"/>
    </source>
</evidence>
<dbReference type="GO" id="GO:0016846">
    <property type="term" value="F:carbon-sulfur lyase activity"/>
    <property type="evidence" value="ECO:0007669"/>
    <property type="project" value="TreeGrafter"/>
</dbReference>
<evidence type="ECO:0008006" key="6">
    <source>
        <dbReference type="Google" id="ProtNLM"/>
    </source>
</evidence>
<comment type="similarity">
    <text evidence="3">Belongs to the trans-sulfuration enzymes family.</text>
</comment>
<reference evidence="4 5" key="1">
    <citation type="submission" date="2013-10" db="EMBL/GenBank/DDBJ databases">
        <title>Salinisphaera halophila YIM 95161 Genome Sequencing.</title>
        <authorList>
            <person name="Lai Q."/>
            <person name="Li C."/>
            <person name="Shao Z."/>
        </authorList>
    </citation>
    <scope>NUCLEOTIDE SEQUENCE [LARGE SCALE GENOMIC DNA]</scope>
    <source>
        <strain evidence="4 5">YIM 95161</strain>
    </source>
</reference>
<dbReference type="Proteomes" id="UP000285123">
    <property type="component" value="Unassembled WGS sequence"/>
</dbReference>
<evidence type="ECO:0000256" key="2">
    <source>
        <dbReference type="ARBA" id="ARBA00022898"/>
    </source>
</evidence>
<dbReference type="Pfam" id="PF01053">
    <property type="entry name" value="Cys_Met_Meta_PP"/>
    <property type="match status" value="1"/>
</dbReference>
<comment type="caution">
    <text evidence="4">The sequence shown here is derived from an EMBL/GenBank/DDBJ whole genome shotgun (WGS) entry which is preliminary data.</text>
</comment>
<evidence type="ECO:0000313" key="4">
    <source>
        <dbReference type="EMBL" id="ROO32508.1"/>
    </source>
</evidence>
<sequence length="226" mass="25437">MDLEAIRSQFPNAVIIYDNTFQGLVNDKGQAEFADIIVGSCTKYIGGHNDLLAGYVSCADSEIYQKIWSARSSFGGILDNLSAYLLFRSLRTYDIRIAKGLENCLQVINFLEKSSAVVDIYYPGRNANRDQAELLERTQFHGGSVVTFRVEESVQLEDKFNRLNSTKMAPSFGSVDTLIEIPAYMSHWGKTLEELQELGLDFRTVRLSVGNEPVSYILDDLRILLE</sequence>
<gene>
    <name evidence="4" type="ORF">SAHL_04935</name>
</gene>
<proteinExistence type="inferred from homology"/>
<protein>
    <recommendedName>
        <fullName evidence="6">Cystathionine gamma-synthase</fullName>
    </recommendedName>
</protein>
<dbReference type="SUPFAM" id="SSF53383">
    <property type="entry name" value="PLP-dependent transferases"/>
    <property type="match status" value="1"/>
</dbReference>
<dbReference type="PANTHER" id="PTHR11808">
    <property type="entry name" value="TRANS-SULFURATION ENZYME FAMILY MEMBER"/>
    <property type="match status" value="1"/>
</dbReference>
<dbReference type="GO" id="GO:0005737">
    <property type="term" value="C:cytoplasm"/>
    <property type="evidence" value="ECO:0007669"/>
    <property type="project" value="TreeGrafter"/>
</dbReference>
<name>A0A423Q1X1_9GAMM</name>
<keyword evidence="2 3" id="KW-0663">Pyridoxal phosphate</keyword>
<evidence type="ECO:0000256" key="1">
    <source>
        <dbReference type="ARBA" id="ARBA00001933"/>
    </source>
</evidence>
<dbReference type="GO" id="GO:0030170">
    <property type="term" value="F:pyridoxal phosphate binding"/>
    <property type="evidence" value="ECO:0007669"/>
    <property type="project" value="InterPro"/>
</dbReference>
<dbReference type="InterPro" id="IPR015422">
    <property type="entry name" value="PyrdxlP-dep_Trfase_small"/>
</dbReference>
<dbReference type="InterPro" id="IPR015421">
    <property type="entry name" value="PyrdxlP-dep_Trfase_major"/>
</dbReference>